<dbReference type="GO" id="GO:0005783">
    <property type="term" value="C:endoplasmic reticulum"/>
    <property type="evidence" value="ECO:0007669"/>
    <property type="project" value="TreeGrafter"/>
</dbReference>
<name>A0A836KD37_LEIEN</name>
<dbReference type="Pfam" id="PF07970">
    <property type="entry name" value="COPIIcoated_ERV"/>
    <property type="match status" value="1"/>
</dbReference>
<evidence type="ECO:0000313" key="10">
    <source>
        <dbReference type="Proteomes" id="UP000674179"/>
    </source>
</evidence>
<comment type="similarity">
    <text evidence="2">Belongs to the ERGIC family.</text>
</comment>
<dbReference type="InterPro" id="IPR012936">
    <property type="entry name" value="Erv_C"/>
</dbReference>
<dbReference type="InterPro" id="IPR045888">
    <property type="entry name" value="Erv"/>
</dbReference>
<dbReference type="RefSeq" id="XP_067690427.1">
    <property type="nucleotide sequence ID" value="XM_067834324.1"/>
</dbReference>
<dbReference type="PANTHER" id="PTHR10984">
    <property type="entry name" value="ENDOPLASMIC RETICULUM-GOLGI INTERMEDIATE COMPARTMENT PROTEIN"/>
    <property type="match status" value="1"/>
</dbReference>
<dbReference type="OrthoDB" id="270930at2759"/>
<evidence type="ECO:0000256" key="3">
    <source>
        <dbReference type="ARBA" id="ARBA00022692"/>
    </source>
</evidence>
<keyword evidence="3 6" id="KW-0812">Transmembrane</keyword>
<feature type="transmembrane region" description="Helical" evidence="6">
    <location>
        <begin position="26"/>
        <end position="47"/>
    </location>
</feature>
<accession>A0A836KD37</accession>
<reference evidence="9 10" key="1">
    <citation type="submission" date="2021-02" db="EMBL/GenBank/DDBJ databases">
        <title>Leishmania (Mundinia) enrietti genome sequencing and assembly.</title>
        <authorList>
            <person name="Almutairi H."/>
            <person name="Gatherer D."/>
        </authorList>
    </citation>
    <scope>NUCLEOTIDE SEQUENCE [LARGE SCALE GENOMIC DNA]</scope>
    <source>
        <strain evidence="9">CUR178</strain>
    </source>
</reference>
<evidence type="ECO:0000256" key="1">
    <source>
        <dbReference type="ARBA" id="ARBA00004141"/>
    </source>
</evidence>
<dbReference type="KEGG" id="lenr:94169834"/>
<gene>
    <name evidence="9" type="ORF">CUR178_02569</name>
</gene>
<comment type="caution">
    <text evidence="9">The sequence shown here is derived from an EMBL/GenBank/DDBJ whole genome shotgun (WGS) entry which is preliminary data.</text>
</comment>
<keyword evidence="10" id="KW-1185">Reference proteome</keyword>
<feature type="domain" description="Endoplasmic reticulum vesicle transporter N-terminal" evidence="8">
    <location>
        <begin position="4"/>
        <end position="102"/>
    </location>
</feature>
<protein>
    <recommendedName>
        <fullName evidence="11">Endoplasmic reticulum vesicle transporter C-terminal domain-containing protein</fullName>
    </recommendedName>
</protein>
<dbReference type="AlphaFoldDB" id="A0A836KD37"/>
<sequence length="368" mass="41155">MRLLRQCDLFRVVQDTGNYLTPATPYGAAVSIATTAVLLVLLISELYGYCLGHRSCHITPSAFMNTLDAEEQRTFDRLHFSISLPYMPCHRVTTETMTELGRDMPTEQDTKVWLYHIPYGSYAADSPAAYLSSEALSEAERGCLIKGSAPIAPRPASFNIILRDYRAEESGNYRPEFQIHHLSVGNAYDDWAIPQIRRQTLEPMSGFKSAQSPQRPYFHQFFLQLIPTTVSVPSEDDRFGYQYTAFHFVQQYSGRGRAPGLYFAYKLSPFAMDCAVQYDTISHFVVHLCAVVGGVYTVAGMVEAGLEWLARQLRLRGFSARNHRNAQALQSAAGEAPIVCRNVGSEGRPEPCAQPLAFRMPLGLDRAS</sequence>
<proteinExistence type="inferred from homology"/>
<evidence type="ECO:0000256" key="6">
    <source>
        <dbReference type="SAM" id="Phobius"/>
    </source>
</evidence>
<evidence type="ECO:0000256" key="5">
    <source>
        <dbReference type="ARBA" id="ARBA00023136"/>
    </source>
</evidence>
<evidence type="ECO:0000259" key="8">
    <source>
        <dbReference type="Pfam" id="PF13850"/>
    </source>
</evidence>
<dbReference type="EMBL" id="JAFHKP010000031">
    <property type="protein sequence ID" value="KAG5471904.1"/>
    <property type="molecule type" value="Genomic_DNA"/>
</dbReference>
<dbReference type="Proteomes" id="UP000674179">
    <property type="component" value="Chromosome 31"/>
</dbReference>
<evidence type="ECO:0000256" key="4">
    <source>
        <dbReference type="ARBA" id="ARBA00022989"/>
    </source>
</evidence>
<dbReference type="Pfam" id="PF13850">
    <property type="entry name" value="ERGIC_N"/>
    <property type="match status" value="1"/>
</dbReference>
<dbReference type="PANTHER" id="PTHR10984:SF25">
    <property type="entry name" value="ENDOPLASMIC RETICULUM-GOLGI INTERMEDIATE COMPARTMENT PROTEIN 3"/>
    <property type="match status" value="1"/>
</dbReference>
<organism evidence="9 10">
    <name type="scientific">Leishmania enriettii</name>
    <dbReference type="NCBI Taxonomy" id="5663"/>
    <lineage>
        <taxon>Eukaryota</taxon>
        <taxon>Discoba</taxon>
        <taxon>Euglenozoa</taxon>
        <taxon>Kinetoplastea</taxon>
        <taxon>Metakinetoplastina</taxon>
        <taxon>Trypanosomatida</taxon>
        <taxon>Trypanosomatidae</taxon>
        <taxon>Leishmaniinae</taxon>
        <taxon>Leishmania</taxon>
    </lineage>
</organism>
<evidence type="ECO:0000256" key="2">
    <source>
        <dbReference type="ARBA" id="ARBA00005648"/>
    </source>
</evidence>
<evidence type="ECO:0008006" key="11">
    <source>
        <dbReference type="Google" id="ProtNLM"/>
    </source>
</evidence>
<evidence type="ECO:0000259" key="7">
    <source>
        <dbReference type="Pfam" id="PF07970"/>
    </source>
</evidence>
<dbReference type="GO" id="GO:0030134">
    <property type="term" value="C:COPII-coated ER to Golgi transport vesicle"/>
    <property type="evidence" value="ECO:0007669"/>
    <property type="project" value="TreeGrafter"/>
</dbReference>
<evidence type="ECO:0000313" key="9">
    <source>
        <dbReference type="EMBL" id="KAG5471904.1"/>
    </source>
</evidence>
<dbReference type="GeneID" id="94169834"/>
<dbReference type="InterPro" id="IPR039542">
    <property type="entry name" value="Erv_N"/>
</dbReference>
<keyword evidence="5 6" id="KW-0472">Membrane</keyword>
<keyword evidence="4 6" id="KW-1133">Transmembrane helix</keyword>
<feature type="domain" description="Endoplasmic reticulum vesicle transporter C-terminal" evidence="7">
    <location>
        <begin position="142"/>
        <end position="302"/>
    </location>
</feature>
<dbReference type="GO" id="GO:0016020">
    <property type="term" value="C:membrane"/>
    <property type="evidence" value="ECO:0007669"/>
    <property type="project" value="UniProtKB-SubCell"/>
</dbReference>
<comment type="subcellular location">
    <subcellularLocation>
        <location evidence="1">Membrane</location>
        <topology evidence="1">Multi-pass membrane protein</topology>
    </subcellularLocation>
</comment>